<dbReference type="Proteomes" id="UP000019365">
    <property type="component" value="Unassembled WGS sequence"/>
</dbReference>
<dbReference type="InterPro" id="IPR044929">
    <property type="entry name" value="DNA/RNA_non-sp_Endonuclease_sf"/>
</dbReference>
<proteinExistence type="predicted"/>
<dbReference type="Gene3D" id="3.40.570.10">
    <property type="entry name" value="Extracellular Endonuclease, subunit A"/>
    <property type="match status" value="1"/>
</dbReference>
<dbReference type="InterPro" id="IPR035451">
    <property type="entry name" value="Ada-like_dom_sf"/>
</dbReference>
<organism evidence="2 3">
    <name type="scientific">Ruminococcus flavefaciens 007c</name>
    <dbReference type="NCBI Taxonomy" id="1341157"/>
    <lineage>
        <taxon>Bacteria</taxon>
        <taxon>Bacillati</taxon>
        <taxon>Bacillota</taxon>
        <taxon>Clostridia</taxon>
        <taxon>Eubacteriales</taxon>
        <taxon>Oscillospiraceae</taxon>
        <taxon>Ruminococcus</taxon>
    </lineage>
</organism>
<dbReference type="Gene3D" id="3.40.10.10">
    <property type="entry name" value="DNA Methylphosphotriester Repair Domain"/>
    <property type="match status" value="1"/>
</dbReference>
<gene>
    <name evidence="2" type="ORF">RF007C_03555</name>
</gene>
<feature type="domain" description="Type VII secretion system protein EssD-like" evidence="1">
    <location>
        <begin position="18"/>
        <end position="93"/>
    </location>
</feature>
<comment type="caution">
    <text evidence="2">The sequence shown here is derived from an EMBL/GenBank/DDBJ whole genome shotgun (WGS) entry which is preliminary data.</text>
</comment>
<accession>W7UZ54</accession>
<dbReference type="PATRIC" id="fig|1341157.4.peg.1362"/>
<protein>
    <recommendedName>
        <fullName evidence="1">Type VII secretion system protein EssD-like domain-containing protein</fullName>
    </recommendedName>
</protein>
<reference evidence="2 3" key="1">
    <citation type="journal article" date="2014" name="PLoS ONE">
        <title>Rumen cellulosomics: divergent fiber-degrading strategies revealed by comparative genome-wide analysis of six ruminococcal strains.</title>
        <authorList>
            <person name="Dassa B."/>
            <person name="Borovok I."/>
            <person name="Ruimy-Israeli V."/>
            <person name="Lamed R."/>
            <person name="Flint H.J."/>
            <person name="Duncan S.H."/>
            <person name="Henrissat B."/>
            <person name="Coutinho P."/>
            <person name="Morrison M."/>
            <person name="Mosoni P."/>
            <person name="Yeoman C.J."/>
            <person name="White B.A."/>
            <person name="Bayer E.A."/>
        </authorList>
    </citation>
    <scope>NUCLEOTIDE SEQUENCE [LARGE SCALE GENOMIC DNA]</scope>
    <source>
        <strain evidence="2 3">007c</strain>
    </source>
</reference>
<dbReference type="RefSeq" id="WP_051456576.1">
    <property type="nucleotide sequence ID" value="NZ_ATAX01000022.1"/>
</dbReference>
<dbReference type="EMBL" id="ATAX01000022">
    <property type="protein sequence ID" value="EWM54000.1"/>
    <property type="molecule type" value="Genomic_DNA"/>
</dbReference>
<evidence type="ECO:0000313" key="2">
    <source>
        <dbReference type="EMBL" id="EWM54000.1"/>
    </source>
</evidence>
<dbReference type="AlphaFoldDB" id="W7UZ54"/>
<keyword evidence="3" id="KW-1185">Reference proteome</keyword>
<dbReference type="SUPFAM" id="SSF57884">
    <property type="entry name" value="Ada DNA repair protein, N-terminal domain (N-Ada 10)"/>
    <property type="match status" value="1"/>
</dbReference>
<evidence type="ECO:0000313" key="3">
    <source>
        <dbReference type="Proteomes" id="UP000019365"/>
    </source>
</evidence>
<evidence type="ECO:0000259" key="1">
    <source>
        <dbReference type="Pfam" id="PF13930"/>
    </source>
</evidence>
<sequence length="213" mass="24025">MVKPSGWHLDKYDFVDGKYLFNRCHLIGYQLTGENANLSNLITGTRYMNIQGMLPFENKTAGYIKSTGNHVMYRITPVFDGNNLVATGVLMEAYSVEDNGQGLCFNVFCYNAQPGVVIDYSTGENHLDENSDVIILDPFVEDPAEPPVIDRDMPDSEDNQSQTYILNKNTKKIHYPWCSSVEDMAEHNKQEFTGDINEVISQGYSPCKRCNPS</sequence>
<dbReference type="Pfam" id="PF13930">
    <property type="entry name" value="Endonuclea_NS_2"/>
    <property type="match status" value="1"/>
</dbReference>
<name>W7UZ54_RUMFL</name>
<dbReference type="eggNOG" id="COG2169">
    <property type="taxonomic scope" value="Bacteria"/>
</dbReference>
<dbReference type="InterPro" id="IPR044927">
    <property type="entry name" value="Endonuclea_NS_2"/>
</dbReference>